<evidence type="ECO:0000313" key="3">
    <source>
        <dbReference type="WBParaSite" id="PgR010_g160_t01"/>
    </source>
</evidence>
<dbReference type="InterPro" id="IPR052304">
    <property type="entry name" value="PTTG1IP"/>
</dbReference>
<name>A0A915AKH1_PARUN</name>
<dbReference type="WBParaSite" id="PgR010_g160_t01">
    <property type="protein sequence ID" value="PgR010_g160_t01"/>
    <property type="gene ID" value="PgR010_g160"/>
</dbReference>
<proteinExistence type="predicted"/>
<dbReference type="GO" id="GO:0005634">
    <property type="term" value="C:nucleus"/>
    <property type="evidence" value="ECO:0007669"/>
    <property type="project" value="TreeGrafter"/>
</dbReference>
<dbReference type="PANTHER" id="PTHR15191:SF3">
    <property type="entry name" value="PITUITARY TUMOR-TRANSFORMING GENE PROTEIN-BINDING FACTOR"/>
    <property type="match status" value="1"/>
</dbReference>
<organism evidence="2 3">
    <name type="scientific">Parascaris univalens</name>
    <name type="common">Nematode worm</name>
    <dbReference type="NCBI Taxonomy" id="6257"/>
    <lineage>
        <taxon>Eukaryota</taxon>
        <taxon>Metazoa</taxon>
        <taxon>Ecdysozoa</taxon>
        <taxon>Nematoda</taxon>
        <taxon>Chromadorea</taxon>
        <taxon>Rhabditida</taxon>
        <taxon>Spirurina</taxon>
        <taxon>Ascaridomorpha</taxon>
        <taxon>Ascaridoidea</taxon>
        <taxon>Ascarididae</taxon>
        <taxon>Parascaris</taxon>
    </lineage>
</organism>
<accession>A0A915AKH1</accession>
<dbReference type="GO" id="GO:0006606">
    <property type="term" value="P:protein import into nucleus"/>
    <property type="evidence" value="ECO:0007669"/>
    <property type="project" value="TreeGrafter"/>
</dbReference>
<feature type="transmembrane region" description="Helical" evidence="1">
    <location>
        <begin position="126"/>
        <end position="151"/>
    </location>
</feature>
<dbReference type="Proteomes" id="UP000887569">
    <property type="component" value="Unplaced"/>
</dbReference>
<keyword evidence="1" id="KW-0472">Membrane</keyword>
<keyword evidence="1" id="KW-0812">Transmembrane</keyword>
<protein>
    <submittedName>
        <fullName evidence="3">Pituitary tumor-transforming gene 1 protein-interacting protein</fullName>
    </submittedName>
</protein>
<keyword evidence="1" id="KW-1133">Transmembrane helix</keyword>
<evidence type="ECO:0000313" key="2">
    <source>
        <dbReference type="Proteomes" id="UP000887569"/>
    </source>
</evidence>
<sequence length="224" mass="26494">LNWARDFHQLLMSYDVFPKRRFCLRRERSTNMNAVLLGILFVMTCKDAAQSLEVSTLESQQTTIEVSQVSCDIPESINATCAMCVSKGGDCFWCERTKKCSNYRWYLPNCPLDEARYNNCWVNWKMLTITLSVLVGTIVTILCCVCCYCCYRCKRCRMRWVQRAVERRYANELANRLAMENRQQQRRMQRKAQLNSIREKYGIPPLEPTFQRIDDDSEEVKHRY</sequence>
<dbReference type="GO" id="GO:0005737">
    <property type="term" value="C:cytoplasm"/>
    <property type="evidence" value="ECO:0007669"/>
    <property type="project" value="TreeGrafter"/>
</dbReference>
<keyword evidence="2" id="KW-1185">Reference proteome</keyword>
<dbReference type="PANTHER" id="PTHR15191">
    <property type="entry name" value="PROTEIN CBG20567"/>
    <property type="match status" value="1"/>
</dbReference>
<dbReference type="AlphaFoldDB" id="A0A915AKH1"/>
<evidence type="ECO:0000256" key="1">
    <source>
        <dbReference type="SAM" id="Phobius"/>
    </source>
</evidence>
<reference evidence="3" key="1">
    <citation type="submission" date="2022-11" db="UniProtKB">
        <authorList>
            <consortium name="WormBaseParasite"/>
        </authorList>
    </citation>
    <scope>IDENTIFICATION</scope>
</reference>